<comment type="caution">
    <text evidence="7">The sequence shown here is derived from an EMBL/GenBank/DDBJ whole genome shotgun (WGS) entry which is preliminary data.</text>
</comment>
<keyword evidence="1" id="KW-0819">tRNA processing</keyword>
<dbReference type="InterPro" id="IPR032810">
    <property type="entry name" value="CCA-adding_enz_C"/>
</dbReference>
<dbReference type="GO" id="GO:0004810">
    <property type="term" value="F:CCA tRNA nucleotidyltransferase activity"/>
    <property type="evidence" value="ECO:0007669"/>
    <property type="project" value="UniProtKB-EC"/>
</dbReference>
<dbReference type="EMBL" id="VSSQ01140802">
    <property type="protein sequence ID" value="MPN62590.1"/>
    <property type="molecule type" value="Genomic_DNA"/>
</dbReference>
<reference evidence="7" key="1">
    <citation type="submission" date="2019-08" db="EMBL/GenBank/DDBJ databases">
        <authorList>
            <person name="Kucharzyk K."/>
            <person name="Murdoch R.W."/>
            <person name="Higgins S."/>
            <person name="Loffler F."/>
        </authorList>
    </citation>
    <scope>NUCLEOTIDE SEQUENCE</scope>
</reference>
<dbReference type="Pfam" id="PF13735">
    <property type="entry name" value="tRNA_NucTran2_2"/>
    <property type="match status" value="1"/>
</dbReference>
<evidence type="ECO:0000256" key="2">
    <source>
        <dbReference type="ARBA" id="ARBA00022695"/>
    </source>
</evidence>
<name>A0A645JHL1_9ZZZZ</name>
<gene>
    <name evidence="7" type="primary">cca_43</name>
    <name evidence="7" type="ORF">SDC9_210341</name>
</gene>
<keyword evidence="2 7" id="KW-0548">Nucleotidyltransferase</keyword>
<dbReference type="EC" id="2.7.7.72" evidence="7"/>
<keyword evidence="5" id="KW-0694">RNA-binding</keyword>
<sequence length="155" mass="17234">MAYAVFLQFIDSEKTKKVLQRLKFDTKTMRLAETILKDIKIQIETNPAKVRKLASKIGTEALEALYKVRLAGGESEAEKALENLKIIVENGDCISVKGLALSGDDLLILGVQKGKAMGNILNEILDMVLENPQMNNKENLLEFVGETLIKTNEKN</sequence>
<keyword evidence="4" id="KW-0460">Magnesium</keyword>
<dbReference type="GO" id="GO:0003723">
    <property type="term" value="F:RNA binding"/>
    <property type="evidence" value="ECO:0007669"/>
    <property type="project" value="UniProtKB-KW"/>
</dbReference>
<accession>A0A645JHL1</accession>
<protein>
    <submittedName>
        <fullName evidence="7">CCA-adding enzyme</fullName>
        <ecNumber evidence="7">2.7.7.72</ecNumber>
    </submittedName>
</protein>
<dbReference type="SUPFAM" id="SSF81891">
    <property type="entry name" value="Poly A polymerase C-terminal region-like"/>
    <property type="match status" value="1"/>
</dbReference>
<dbReference type="GO" id="GO:0008033">
    <property type="term" value="P:tRNA processing"/>
    <property type="evidence" value="ECO:0007669"/>
    <property type="project" value="UniProtKB-KW"/>
</dbReference>
<evidence type="ECO:0000256" key="4">
    <source>
        <dbReference type="ARBA" id="ARBA00022842"/>
    </source>
</evidence>
<dbReference type="AlphaFoldDB" id="A0A645JHL1"/>
<proteinExistence type="predicted"/>
<evidence type="ECO:0000313" key="7">
    <source>
        <dbReference type="EMBL" id="MPN62590.1"/>
    </source>
</evidence>
<keyword evidence="3" id="KW-0479">Metal-binding</keyword>
<evidence type="ECO:0000256" key="3">
    <source>
        <dbReference type="ARBA" id="ARBA00022723"/>
    </source>
</evidence>
<evidence type="ECO:0000259" key="6">
    <source>
        <dbReference type="Pfam" id="PF13735"/>
    </source>
</evidence>
<keyword evidence="7" id="KW-0808">Transferase</keyword>
<evidence type="ECO:0000256" key="1">
    <source>
        <dbReference type="ARBA" id="ARBA00022694"/>
    </source>
</evidence>
<dbReference type="GO" id="GO:0046872">
    <property type="term" value="F:metal ion binding"/>
    <property type="evidence" value="ECO:0007669"/>
    <property type="project" value="UniProtKB-KW"/>
</dbReference>
<feature type="domain" description="CCA-adding enzyme C-terminal" evidence="6">
    <location>
        <begin position="2"/>
        <end position="144"/>
    </location>
</feature>
<dbReference type="Gene3D" id="1.10.3090.10">
    <property type="entry name" value="cca-adding enzyme, domain 2"/>
    <property type="match status" value="1"/>
</dbReference>
<organism evidence="7">
    <name type="scientific">bioreactor metagenome</name>
    <dbReference type="NCBI Taxonomy" id="1076179"/>
    <lineage>
        <taxon>unclassified sequences</taxon>
        <taxon>metagenomes</taxon>
        <taxon>ecological metagenomes</taxon>
    </lineage>
</organism>
<evidence type="ECO:0000256" key="5">
    <source>
        <dbReference type="ARBA" id="ARBA00022884"/>
    </source>
</evidence>